<dbReference type="Gene3D" id="1.10.260.40">
    <property type="entry name" value="lambda repressor-like DNA-binding domains"/>
    <property type="match status" value="1"/>
</dbReference>
<dbReference type="OrthoDB" id="1634626at2"/>
<evidence type="ECO:0000313" key="3">
    <source>
        <dbReference type="EMBL" id="KNF08525.1"/>
    </source>
</evidence>
<proteinExistence type="predicted"/>
<dbReference type="PROSITE" id="PS50943">
    <property type="entry name" value="HTH_CROC1"/>
    <property type="match status" value="1"/>
</dbReference>
<dbReference type="InterPro" id="IPR010982">
    <property type="entry name" value="Lambda_DNA-bd_dom_sf"/>
</dbReference>
<keyword evidence="1" id="KW-0238">DNA-binding</keyword>
<sequence length="137" mass="15947">MSFSKRLKQLRKEHQLTQEELAQKISKNRSTIAGYETERKEPDHETLILLADFFEVPLDYLLGRTDIRNIQKQTLKEKYPEIHDVEEAMKIILSQPGLMLKGELLTDESKIILANAIQMGLRTAEEISKKKNKRNNI</sequence>
<evidence type="ECO:0000256" key="1">
    <source>
        <dbReference type="ARBA" id="ARBA00023125"/>
    </source>
</evidence>
<dbReference type="PANTHER" id="PTHR46558:SF11">
    <property type="entry name" value="HTH-TYPE TRANSCRIPTIONAL REGULATOR XRE"/>
    <property type="match status" value="1"/>
</dbReference>
<protein>
    <submittedName>
        <fullName evidence="3">Putative transcriptional regulator</fullName>
    </submittedName>
</protein>
<keyword evidence="4" id="KW-1185">Reference proteome</keyword>
<dbReference type="Proteomes" id="UP000037267">
    <property type="component" value="Unassembled WGS sequence"/>
</dbReference>
<dbReference type="CDD" id="cd00093">
    <property type="entry name" value="HTH_XRE"/>
    <property type="match status" value="1"/>
</dbReference>
<accession>A0A0L0WB27</accession>
<evidence type="ECO:0000313" key="4">
    <source>
        <dbReference type="Proteomes" id="UP000037267"/>
    </source>
</evidence>
<dbReference type="AlphaFoldDB" id="A0A0L0WB27"/>
<dbReference type="SUPFAM" id="SSF47413">
    <property type="entry name" value="lambda repressor-like DNA-binding domains"/>
    <property type="match status" value="1"/>
</dbReference>
<dbReference type="SMART" id="SM00530">
    <property type="entry name" value="HTH_XRE"/>
    <property type="match status" value="1"/>
</dbReference>
<dbReference type="InterPro" id="IPR001387">
    <property type="entry name" value="Cro/C1-type_HTH"/>
</dbReference>
<name>A0A0L0WB27_GOTPU</name>
<dbReference type="RefSeq" id="WP_050355054.1">
    <property type="nucleotide sequence ID" value="NZ_LGSS01000006.1"/>
</dbReference>
<evidence type="ECO:0000259" key="2">
    <source>
        <dbReference type="PROSITE" id="PS50943"/>
    </source>
</evidence>
<organism evidence="3 4">
    <name type="scientific">Gottschalkia purinilytica</name>
    <name type="common">Clostridium purinilyticum</name>
    <dbReference type="NCBI Taxonomy" id="1503"/>
    <lineage>
        <taxon>Bacteria</taxon>
        <taxon>Bacillati</taxon>
        <taxon>Bacillota</taxon>
        <taxon>Tissierellia</taxon>
        <taxon>Tissierellales</taxon>
        <taxon>Gottschalkiaceae</taxon>
        <taxon>Gottschalkia</taxon>
    </lineage>
</organism>
<dbReference type="STRING" id="1503.CLPU_6c00110"/>
<dbReference type="Pfam" id="PF01381">
    <property type="entry name" value="HTH_3"/>
    <property type="match status" value="1"/>
</dbReference>
<reference evidence="4" key="1">
    <citation type="submission" date="2015-07" db="EMBL/GenBank/DDBJ databases">
        <title>Draft genome sequence of the purine-degrading Gottschalkia purinilyticum DSM 1384 (formerly Clostridium purinilyticum).</title>
        <authorList>
            <person name="Poehlein A."/>
            <person name="Schiel-Bengelsdorf B."/>
            <person name="Bengelsdorf F.R."/>
            <person name="Daniel R."/>
            <person name="Duerre P."/>
        </authorList>
    </citation>
    <scope>NUCLEOTIDE SEQUENCE [LARGE SCALE GENOMIC DNA]</scope>
    <source>
        <strain evidence="4">DSM 1384</strain>
    </source>
</reference>
<dbReference type="GO" id="GO:0003677">
    <property type="term" value="F:DNA binding"/>
    <property type="evidence" value="ECO:0007669"/>
    <property type="project" value="UniProtKB-KW"/>
</dbReference>
<dbReference type="PANTHER" id="PTHR46558">
    <property type="entry name" value="TRACRIPTIONAL REGULATORY PROTEIN-RELATED-RELATED"/>
    <property type="match status" value="1"/>
</dbReference>
<comment type="caution">
    <text evidence="3">The sequence shown here is derived from an EMBL/GenBank/DDBJ whole genome shotgun (WGS) entry which is preliminary data.</text>
</comment>
<feature type="domain" description="HTH cro/C1-type" evidence="2">
    <location>
        <begin position="7"/>
        <end position="61"/>
    </location>
</feature>
<dbReference type="EMBL" id="LGSS01000006">
    <property type="protein sequence ID" value="KNF08525.1"/>
    <property type="molecule type" value="Genomic_DNA"/>
</dbReference>
<gene>
    <name evidence="3" type="ORF">CLPU_6c00110</name>
</gene>